<protein>
    <recommendedName>
        <fullName evidence="1">Schlafen AlbA-2 domain-containing protein</fullName>
    </recommendedName>
</protein>
<gene>
    <name evidence="2" type="ORF">METZ01_LOCUS276862</name>
</gene>
<accession>A0A382KHV6</accession>
<feature type="domain" description="Schlafen AlbA-2" evidence="1">
    <location>
        <begin position="96"/>
        <end position="230"/>
    </location>
</feature>
<dbReference type="AlphaFoldDB" id="A0A382KHV6"/>
<sequence>CSVISQEINLLSNHRKLAFQELGFVEDFLPSLALLRDAITPLEYAKIMHQPLDQWDSVEKIKNEFNQRLFAATSVMTYLNLVDPYSSIKNLIEAGESEKLEFKSSLRFSLHKGTYDKELTHEVLKTIAGFLNTNGGTLLIGIGDGGEVIGIKKDGLKNNDKYLLHLTGLFNKYIGKEATTNIKTRIETYLGKRICIVECKESEIPAYLDNISNKKEVEIYFVRTGPSTVRLGTKQAVEHIRNKTARNQP</sequence>
<evidence type="ECO:0000259" key="1">
    <source>
        <dbReference type="Pfam" id="PF04326"/>
    </source>
</evidence>
<dbReference type="Gene3D" id="3.30.950.30">
    <property type="entry name" value="Schlafen, AAA domain"/>
    <property type="match status" value="1"/>
</dbReference>
<dbReference type="PANTHER" id="PTHR30595:SF6">
    <property type="entry name" value="SCHLAFEN ALBA-2 DOMAIN-CONTAINING PROTEIN"/>
    <property type="match status" value="1"/>
</dbReference>
<reference evidence="2" key="1">
    <citation type="submission" date="2018-05" db="EMBL/GenBank/DDBJ databases">
        <authorList>
            <person name="Lanie J.A."/>
            <person name="Ng W.-L."/>
            <person name="Kazmierczak K.M."/>
            <person name="Andrzejewski T.M."/>
            <person name="Davidsen T.M."/>
            <person name="Wayne K.J."/>
            <person name="Tettelin H."/>
            <person name="Glass J.I."/>
            <person name="Rusch D."/>
            <person name="Podicherti R."/>
            <person name="Tsui H.-C.T."/>
            <person name="Winkler M.E."/>
        </authorList>
    </citation>
    <scope>NUCLEOTIDE SEQUENCE</scope>
</reference>
<name>A0A382KHV6_9ZZZZ</name>
<proteinExistence type="predicted"/>
<dbReference type="PANTHER" id="PTHR30595">
    <property type="entry name" value="GLPR-RELATED TRANSCRIPTIONAL REPRESSOR"/>
    <property type="match status" value="1"/>
</dbReference>
<dbReference type="InterPro" id="IPR007421">
    <property type="entry name" value="Schlafen_AlbA_2_dom"/>
</dbReference>
<evidence type="ECO:0000313" key="2">
    <source>
        <dbReference type="EMBL" id="SVC24008.1"/>
    </source>
</evidence>
<organism evidence="2">
    <name type="scientific">marine metagenome</name>
    <dbReference type="NCBI Taxonomy" id="408172"/>
    <lineage>
        <taxon>unclassified sequences</taxon>
        <taxon>metagenomes</taxon>
        <taxon>ecological metagenomes</taxon>
    </lineage>
</organism>
<dbReference type="EMBL" id="UINC01080765">
    <property type="protein sequence ID" value="SVC24008.1"/>
    <property type="molecule type" value="Genomic_DNA"/>
</dbReference>
<dbReference type="InterPro" id="IPR038461">
    <property type="entry name" value="Schlafen_AlbA_2_dom_sf"/>
</dbReference>
<feature type="non-terminal residue" evidence="2">
    <location>
        <position position="1"/>
    </location>
</feature>
<dbReference type="Pfam" id="PF04326">
    <property type="entry name" value="SLFN_AlbA_2"/>
    <property type="match status" value="1"/>
</dbReference>